<organism evidence="2 3">
    <name type="scientific">candidate division MSBL1 archaeon SCGC-AAA261D19</name>
    <dbReference type="NCBI Taxonomy" id="1698273"/>
    <lineage>
        <taxon>Archaea</taxon>
        <taxon>Methanobacteriati</taxon>
        <taxon>Methanobacteriota</taxon>
        <taxon>candidate division MSBL1</taxon>
    </lineage>
</organism>
<dbReference type="EMBL" id="LHXX01000025">
    <property type="protein sequence ID" value="KXB02105.1"/>
    <property type="molecule type" value="Genomic_DNA"/>
</dbReference>
<dbReference type="AlphaFoldDB" id="A0A133V6N4"/>
<feature type="transmembrane region" description="Helical" evidence="1">
    <location>
        <begin position="37"/>
        <end position="57"/>
    </location>
</feature>
<keyword evidence="1" id="KW-0472">Membrane</keyword>
<evidence type="ECO:0000313" key="3">
    <source>
        <dbReference type="Proteomes" id="UP000070400"/>
    </source>
</evidence>
<dbReference type="Proteomes" id="UP000070400">
    <property type="component" value="Unassembled WGS sequence"/>
</dbReference>
<name>A0A133V6N4_9EURY</name>
<keyword evidence="1" id="KW-1133">Transmembrane helix</keyword>
<comment type="caution">
    <text evidence="2">The sequence shown here is derived from an EMBL/GenBank/DDBJ whole genome shotgun (WGS) entry which is preliminary data.</text>
</comment>
<accession>A0A133V6N4</accession>
<keyword evidence="3" id="KW-1185">Reference proteome</keyword>
<proteinExistence type="predicted"/>
<gene>
    <name evidence="2" type="ORF">AKJ43_02445</name>
</gene>
<protein>
    <submittedName>
        <fullName evidence="2">Uncharacterized protein</fullName>
    </submittedName>
</protein>
<evidence type="ECO:0000313" key="2">
    <source>
        <dbReference type="EMBL" id="KXB02105.1"/>
    </source>
</evidence>
<keyword evidence="1" id="KW-0812">Transmembrane</keyword>
<reference evidence="2 3" key="1">
    <citation type="journal article" date="2016" name="Sci. Rep.">
        <title>Metabolic traits of an uncultured archaeal lineage -MSBL1- from brine pools of the Red Sea.</title>
        <authorList>
            <person name="Mwirichia R."/>
            <person name="Alam I."/>
            <person name="Rashid M."/>
            <person name="Vinu M."/>
            <person name="Ba-Alawi W."/>
            <person name="Anthony Kamau A."/>
            <person name="Kamanda Ngugi D."/>
            <person name="Goker M."/>
            <person name="Klenk H.P."/>
            <person name="Bajic V."/>
            <person name="Stingl U."/>
        </authorList>
    </citation>
    <scope>NUCLEOTIDE SEQUENCE [LARGE SCALE GENOMIC DNA]</scope>
    <source>
        <strain evidence="2">SCGC-AAA261D19</strain>
    </source>
</reference>
<evidence type="ECO:0000256" key="1">
    <source>
        <dbReference type="SAM" id="Phobius"/>
    </source>
</evidence>
<sequence length="138" mass="15549">MILALPIGRFALDWVIHFYYETSLGVPGSLLATDLNLAYLGPFTGVVTVFWLLGSFFPAYRASSMTPAEAMRSYGSDGGNSRMLAERGTSPLSKLFLRRIFGHWKRSISMVLVSLHSISRTLFRLVYRKFHKRAGKKV</sequence>